<dbReference type="GO" id="GO:0006096">
    <property type="term" value="P:glycolytic process"/>
    <property type="evidence" value="ECO:0007669"/>
    <property type="project" value="UniProtKB-UniRule"/>
</dbReference>
<dbReference type="Pfam" id="PF03952">
    <property type="entry name" value="Enolase_N"/>
    <property type="match status" value="1"/>
</dbReference>
<evidence type="ECO:0000256" key="10">
    <source>
        <dbReference type="HAMAP-Rule" id="MF_00318"/>
    </source>
</evidence>
<evidence type="ECO:0000256" key="7">
    <source>
        <dbReference type="ARBA" id="ARBA00023152"/>
    </source>
</evidence>
<keyword evidence="7 10" id="KW-0324">Glycolysis</keyword>
<evidence type="ECO:0000256" key="11">
    <source>
        <dbReference type="PIRSR" id="PIRSR001400-1"/>
    </source>
</evidence>
<keyword evidence="17" id="KW-1185">Reference proteome</keyword>
<protein>
    <recommendedName>
        <fullName evidence="4 10">Enolase</fullName>
        <ecNumber evidence="3 10">4.2.1.11</ecNumber>
    </recommendedName>
    <alternativeName>
        <fullName evidence="10">2-phospho-D-glycerate hydro-lyase</fullName>
    </alternativeName>
    <alternativeName>
        <fullName evidence="10">2-phosphoglycerate dehydratase</fullName>
    </alternativeName>
</protein>
<dbReference type="InterPro" id="IPR036849">
    <property type="entry name" value="Enolase-like_C_sf"/>
</dbReference>
<dbReference type="InterPro" id="IPR020809">
    <property type="entry name" value="Enolase_CS"/>
</dbReference>
<evidence type="ECO:0000256" key="8">
    <source>
        <dbReference type="ARBA" id="ARBA00023239"/>
    </source>
</evidence>
<name>A0A858PYD5_9RICK</name>
<dbReference type="PIRSF" id="PIRSF001400">
    <property type="entry name" value="Enolase"/>
    <property type="match status" value="1"/>
</dbReference>
<feature type="binding site" evidence="10 13">
    <location>
        <position position="264"/>
    </location>
    <ligand>
        <name>Mg(2+)</name>
        <dbReference type="ChEBI" id="CHEBI:18420"/>
    </ligand>
</feature>
<dbReference type="Gene3D" id="3.20.20.120">
    <property type="entry name" value="Enolase-like C-terminal domain"/>
    <property type="match status" value="1"/>
</dbReference>
<evidence type="ECO:0000256" key="12">
    <source>
        <dbReference type="PIRSR" id="PIRSR001400-2"/>
    </source>
</evidence>
<dbReference type="Gene3D" id="3.30.390.10">
    <property type="entry name" value="Enolase-like, N-terminal domain"/>
    <property type="match status" value="1"/>
</dbReference>
<feature type="binding site" evidence="10 13">
    <location>
        <position position="305"/>
    </location>
    <ligand>
        <name>Mg(2+)</name>
        <dbReference type="ChEBI" id="CHEBI:18420"/>
    </ligand>
</feature>
<dbReference type="InterPro" id="IPR020810">
    <property type="entry name" value="Enolase_C"/>
</dbReference>
<feature type="binding site" evidence="10">
    <location>
        <position position="357"/>
    </location>
    <ligand>
        <name>(2R)-2-phosphoglycerate</name>
        <dbReference type="ChEBI" id="CHEBI:58289"/>
    </ligand>
</feature>
<comment type="cofactor">
    <cofactor evidence="10">
        <name>Mg(2+)</name>
        <dbReference type="ChEBI" id="CHEBI:18420"/>
    </cofactor>
    <text evidence="10">Binds a second Mg(2+) ion via substrate during catalysis.</text>
</comment>
<feature type="binding site" evidence="12">
    <location>
        <position position="305"/>
    </location>
    <ligand>
        <name>substrate</name>
    </ligand>
</feature>
<keyword evidence="10 13" id="KW-0479">Metal-binding</keyword>
<feature type="domain" description="Enolase N-terminal" evidence="15">
    <location>
        <begin position="26"/>
        <end position="156"/>
    </location>
</feature>
<dbReference type="Pfam" id="PF00113">
    <property type="entry name" value="Enolase_C"/>
    <property type="match status" value="1"/>
</dbReference>
<dbReference type="SUPFAM" id="SSF51604">
    <property type="entry name" value="Enolase C-terminal domain-like"/>
    <property type="match status" value="1"/>
</dbReference>
<dbReference type="Proteomes" id="UP000500930">
    <property type="component" value="Chromosome"/>
</dbReference>
<comment type="cofactor">
    <cofactor evidence="13">
        <name>Mg(2+)</name>
        <dbReference type="ChEBI" id="CHEBI:18420"/>
    </cofactor>
    <text evidence="13">Mg(2+) is required for catalysis and for stabilizing the dimer.</text>
</comment>
<proteinExistence type="inferred from homology"/>
<reference evidence="16 17" key="1">
    <citation type="journal article" date="2020" name="Pathogens">
        <title>First Whole Genome Sequence of Anaplasma platys, an Obligate Intracellular Rickettsial Pathogen of Dogs.</title>
        <authorList>
            <person name="Llanes A."/>
            <person name="Rajeev S."/>
        </authorList>
    </citation>
    <scope>NUCLEOTIDE SEQUENCE [LARGE SCALE GENOMIC DNA]</scope>
    <source>
        <strain evidence="16 17">S3</strain>
    </source>
</reference>
<dbReference type="InterPro" id="IPR029017">
    <property type="entry name" value="Enolase-like_N"/>
</dbReference>
<feature type="binding site" evidence="12">
    <location>
        <position position="186"/>
    </location>
    <ligand>
        <name>substrate</name>
    </ligand>
</feature>
<dbReference type="GO" id="GO:0000015">
    <property type="term" value="C:phosphopyruvate hydratase complex"/>
    <property type="evidence" value="ECO:0007669"/>
    <property type="project" value="InterPro"/>
</dbReference>
<keyword evidence="8 10" id="KW-0456">Lyase</keyword>
<dbReference type="PANTHER" id="PTHR11902:SF1">
    <property type="entry name" value="ENOLASE"/>
    <property type="match status" value="1"/>
</dbReference>
<dbReference type="SFLD" id="SFLDF00002">
    <property type="entry name" value="enolase"/>
    <property type="match status" value="1"/>
</dbReference>
<evidence type="ECO:0000256" key="4">
    <source>
        <dbReference type="ARBA" id="ARBA00017068"/>
    </source>
</evidence>
<evidence type="ECO:0000256" key="3">
    <source>
        <dbReference type="ARBA" id="ARBA00012058"/>
    </source>
</evidence>
<dbReference type="NCBIfam" id="TIGR01060">
    <property type="entry name" value="eno"/>
    <property type="match status" value="1"/>
</dbReference>
<evidence type="ECO:0000256" key="1">
    <source>
        <dbReference type="ARBA" id="ARBA00005031"/>
    </source>
</evidence>
<evidence type="ECO:0000313" key="16">
    <source>
        <dbReference type="EMBL" id="QJC27589.1"/>
    </source>
</evidence>
<comment type="subcellular location">
    <subcellularLocation>
        <location evidence="10">Cytoplasm</location>
    </subcellularLocation>
    <subcellularLocation>
        <location evidence="10">Secreted</location>
    </subcellularLocation>
    <subcellularLocation>
        <location evidence="10">Cell surface</location>
    </subcellularLocation>
    <text evidence="10">Fractions of enolase are present in both the cytoplasm and on the cell surface.</text>
</comment>
<dbReference type="InterPro" id="IPR020811">
    <property type="entry name" value="Enolase_N"/>
</dbReference>
<keyword evidence="6 10" id="KW-0460">Magnesium</keyword>
<dbReference type="GO" id="GO:0009986">
    <property type="term" value="C:cell surface"/>
    <property type="evidence" value="ECO:0007669"/>
    <property type="project" value="UniProtKB-SubCell"/>
</dbReference>
<dbReference type="EMBL" id="CP046391">
    <property type="protein sequence ID" value="QJC27589.1"/>
    <property type="molecule type" value="Genomic_DNA"/>
</dbReference>
<dbReference type="CDD" id="cd03313">
    <property type="entry name" value="enolase"/>
    <property type="match status" value="1"/>
</dbReference>
<comment type="pathway">
    <text evidence="1 10">Carbohydrate degradation; glycolysis; pyruvate from D-glyceraldehyde 3-phosphate: step 4/5.</text>
</comment>
<dbReference type="GO" id="GO:0005576">
    <property type="term" value="C:extracellular region"/>
    <property type="evidence" value="ECO:0007669"/>
    <property type="project" value="UniProtKB-SubCell"/>
</dbReference>
<comment type="catalytic activity">
    <reaction evidence="10">
        <text>(2R)-2-phosphoglycerate = phosphoenolpyruvate + H2O</text>
        <dbReference type="Rhea" id="RHEA:10164"/>
        <dbReference type="ChEBI" id="CHEBI:15377"/>
        <dbReference type="ChEBI" id="CHEBI:58289"/>
        <dbReference type="ChEBI" id="CHEBI:58702"/>
        <dbReference type="EC" id="4.2.1.11"/>
    </reaction>
</comment>
<evidence type="ECO:0000256" key="13">
    <source>
        <dbReference type="PIRSR" id="PIRSR001400-3"/>
    </source>
</evidence>
<evidence type="ECO:0000256" key="5">
    <source>
        <dbReference type="ARBA" id="ARBA00022525"/>
    </source>
</evidence>
<dbReference type="UniPathway" id="UPA00109">
    <property type="reaction ID" value="UER00187"/>
</dbReference>
<dbReference type="GO" id="GO:0004634">
    <property type="term" value="F:phosphopyruvate hydratase activity"/>
    <property type="evidence" value="ECO:0007669"/>
    <property type="project" value="UniProtKB-UniRule"/>
</dbReference>
<evidence type="ECO:0000256" key="9">
    <source>
        <dbReference type="ARBA" id="ARBA00045763"/>
    </source>
</evidence>
<dbReference type="PANTHER" id="PTHR11902">
    <property type="entry name" value="ENOLASE"/>
    <property type="match status" value="1"/>
</dbReference>
<dbReference type="EC" id="4.2.1.11" evidence="3 10"/>
<dbReference type="SUPFAM" id="SSF54826">
    <property type="entry name" value="Enolase N-terminal domain-like"/>
    <property type="match status" value="1"/>
</dbReference>
<dbReference type="SMART" id="SM01193">
    <property type="entry name" value="Enolase_N"/>
    <property type="match status" value="1"/>
</dbReference>
<feature type="binding site" evidence="12">
    <location>
        <position position="332"/>
    </location>
    <ligand>
        <name>substrate</name>
    </ligand>
</feature>
<organism evidence="16 17">
    <name type="scientific">Anaplasma platys</name>
    <dbReference type="NCBI Taxonomy" id="949"/>
    <lineage>
        <taxon>Bacteria</taxon>
        <taxon>Pseudomonadati</taxon>
        <taxon>Pseudomonadota</taxon>
        <taxon>Alphaproteobacteria</taxon>
        <taxon>Rickettsiales</taxon>
        <taxon>Anaplasmataceae</taxon>
        <taxon>Anaplasma</taxon>
    </lineage>
</organism>
<dbReference type="SMART" id="SM01192">
    <property type="entry name" value="Enolase_C"/>
    <property type="match status" value="1"/>
</dbReference>
<accession>A0A858PYD5</accession>
<feature type="binding site" evidence="10">
    <location>
        <position position="185"/>
    </location>
    <ligand>
        <name>(2R)-2-phosphoglycerate</name>
        <dbReference type="ChEBI" id="CHEBI:58289"/>
    </ligand>
</feature>
<comment type="function">
    <text evidence="9 10">Catalyzes the reversible conversion of 2-phosphoglycerate (2-PG) into phosphoenolpyruvate (PEP). It is essential for the degradation of carbohydrates via glycolysis.</text>
</comment>
<feature type="binding site" evidence="10 13">
    <location>
        <position position="332"/>
    </location>
    <ligand>
        <name>Mg(2+)</name>
        <dbReference type="ChEBI" id="CHEBI:18420"/>
    </ligand>
</feature>
<sequence>MKTVYTCFHSGELGEHVVHNKCAVTISSVFARQVLDSRGRPTVEAVVTLSDGSQGMVSAPSGASVGKLEALELRDKDPASFFGYGVARAVENVNSLVSSALIGETPFDQATIDDCLISLDGTENKSKLGANATIAVSIACAKAAANSLGVPLYRYLGGVIAKELPIPLVNVINGGVHADNGLDFQEFMIVPIGADKFSSAMKMCAEVFLKLKEVLRNKGFSTNTGDEGGFAPEIDNNEKVFEILLESIESAGYKPYDDVALALDVASSTFYNGDSYSFSGSVMSSEELVSYYEDIVDRYPIVSIEDGMAEEDVQGWERLTTRLGEKVQLVGDDLFVTNPELIEKYIGKGLANAVLIKPNQVGTLSETLKAVRISQKNDYATIVSHRSGETEDASIAHIAVALNSGQIKTGSMSRSERIAKYNELLRIEESLGKGAVLHKSL</sequence>
<feature type="binding site" evidence="12">
    <location>
        <position position="177"/>
    </location>
    <ligand>
        <name>substrate</name>
    </ligand>
</feature>
<dbReference type="AlphaFoldDB" id="A0A858PYD5"/>
<feature type="active site" description="Proton donor" evidence="10 11">
    <location>
        <position position="227"/>
    </location>
</feature>
<evidence type="ECO:0000313" key="17">
    <source>
        <dbReference type="Proteomes" id="UP000500930"/>
    </source>
</evidence>
<evidence type="ECO:0000256" key="6">
    <source>
        <dbReference type="ARBA" id="ARBA00022842"/>
    </source>
</evidence>
<evidence type="ECO:0000259" key="15">
    <source>
        <dbReference type="SMART" id="SM01193"/>
    </source>
</evidence>
<comment type="similarity">
    <text evidence="2 10">Belongs to the enolase family.</text>
</comment>
<feature type="binding site" evidence="10">
    <location>
        <position position="408"/>
    </location>
    <ligand>
        <name>(2R)-2-phosphoglycerate</name>
        <dbReference type="ChEBI" id="CHEBI:58289"/>
    </ligand>
</feature>
<dbReference type="HAMAP" id="MF_00318">
    <property type="entry name" value="Enolase"/>
    <property type="match status" value="1"/>
</dbReference>
<feature type="binding site" evidence="12">
    <location>
        <begin position="384"/>
        <end position="387"/>
    </location>
    <ligand>
        <name>substrate</name>
    </ligand>
</feature>
<keyword evidence="10" id="KW-0963">Cytoplasm</keyword>
<feature type="binding site" evidence="10">
    <location>
        <position position="387"/>
    </location>
    <ligand>
        <name>(2R)-2-phosphoglycerate</name>
        <dbReference type="ChEBI" id="CHEBI:58289"/>
    </ligand>
</feature>
<gene>
    <name evidence="10 16" type="primary">eno</name>
    <name evidence="16" type="ORF">ANPL_02645</name>
</gene>
<feature type="active site" description="Proton acceptor" evidence="10 11">
    <location>
        <position position="357"/>
    </location>
</feature>
<feature type="binding site" evidence="10">
    <location>
        <position position="386"/>
    </location>
    <ligand>
        <name>(2R)-2-phosphoglycerate</name>
        <dbReference type="ChEBI" id="CHEBI:58289"/>
    </ligand>
</feature>
<dbReference type="SFLD" id="SFLDS00001">
    <property type="entry name" value="Enolase"/>
    <property type="match status" value="1"/>
</dbReference>
<dbReference type="PRINTS" id="PR00148">
    <property type="entry name" value="ENOLASE"/>
</dbReference>
<evidence type="ECO:0000259" key="14">
    <source>
        <dbReference type="SMART" id="SM01192"/>
    </source>
</evidence>
<feature type="domain" description="Enolase C-terminal TIM barrel" evidence="14">
    <location>
        <begin position="161"/>
        <end position="440"/>
    </location>
</feature>
<dbReference type="PROSITE" id="PS00164">
    <property type="entry name" value="ENOLASE"/>
    <property type="match status" value="1"/>
</dbReference>
<keyword evidence="5 10" id="KW-0964">Secreted</keyword>
<feature type="binding site" evidence="12">
    <location>
        <position position="408"/>
    </location>
    <ligand>
        <name>substrate</name>
    </ligand>
</feature>
<dbReference type="KEGG" id="aplt:ANPL_02645"/>
<dbReference type="GO" id="GO:0000287">
    <property type="term" value="F:magnesium ion binding"/>
    <property type="evidence" value="ECO:0007669"/>
    <property type="project" value="UniProtKB-UniRule"/>
</dbReference>
<dbReference type="SFLD" id="SFLDG00178">
    <property type="entry name" value="enolase"/>
    <property type="match status" value="1"/>
</dbReference>
<dbReference type="InterPro" id="IPR000941">
    <property type="entry name" value="Enolase"/>
</dbReference>
<evidence type="ECO:0000256" key="2">
    <source>
        <dbReference type="ARBA" id="ARBA00009604"/>
    </source>
</evidence>